<feature type="transmembrane region" description="Helical" evidence="19">
    <location>
        <begin position="318"/>
        <end position="338"/>
    </location>
</feature>
<dbReference type="KEGG" id="flt:Sv326_1150"/>
<evidence type="ECO:0000256" key="14">
    <source>
        <dbReference type="ARBA" id="ARBA00023136"/>
    </source>
</evidence>
<dbReference type="UniPathway" id="UPA00378"/>
<evidence type="ECO:0000256" key="10">
    <source>
        <dbReference type="ARBA" id="ARBA00022723"/>
    </source>
</evidence>
<keyword evidence="13 19" id="KW-1133">Transmembrane helix</keyword>
<reference evidence="21" key="1">
    <citation type="submission" date="2020-07" db="EMBL/GenBank/DDBJ databases">
        <title>Metabolic diversity and evolutionary history of the archaeal phylum ###Micrarchaeota### uncovered from a freshwater lake metagenome.</title>
        <authorList>
            <person name="Kadnikov V.V."/>
            <person name="Savvichev A.S."/>
            <person name="Mardanov A.V."/>
            <person name="Beletsky A.V."/>
            <person name="Chupakov A.V."/>
            <person name="Kokryatskaya N.M."/>
            <person name="Pimenov N.V."/>
            <person name="Ravin N.V."/>
        </authorList>
    </citation>
    <scope>NUCLEOTIDE SEQUENCE [LARGE SCALE GENOMIC DNA]</scope>
</reference>
<evidence type="ECO:0000256" key="2">
    <source>
        <dbReference type="ARBA" id="ARBA00004477"/>
    </source>
</evidence>
<dbReference type="AlphaFoldDB" id="A0A7D5XCW3"/>
<comment type="catalytic activity">
    <reaction evidence="18">
        <text>a di-trans,poly-cis-dolichyl phosphate + UDP-N-acetyl-alpha-D-glucosamine = an N-acetyl-alpha-D-glucosaminyl-diphospho-di-trans,poly-cis-dolichol + UMP</text>
        <dbReference type="Rhea" id="RHEA:13289"/>
        <dbReference type="Rhea" id="RHEA-COMP:19498"/>
        <dbReference type="Rhea" id="RHEA-COMP:19507"/>
        <dbReference type="ChEBI" id="CHEBI:57683"/>
        <dbReference type="ChEBI" id="CHEBI:57705"/>
        <dbReference type="ChEBI" id="CHEBI:57865"/>
        <dbReference type="ChEBI" id="CHEBI:58427"/>
        <dbReference type="EC" id="2.7.8.15"/>
    </reaction>
    <physiologicalReaction direction="left-to-right" evidence="18">
        <dbReference type="Rhea" id="RHEA:13290"/>
    </physiologicalReaction>
</comment>
<feature type="transmembrane region" description="Helical" evidence="19">
    <location>
        <begin position="6"/>
        <end position="28"/>
    </location>
</feature>
<evidence type="ECO:0000256" key="15">
    <source>
        <dbReference type="ARBA" id="ARBA00029567"/>
    </source>
</evidence>
<keyword evidence="12" id="KW-0460">Magnesium</keyword>
<evidence type="ECO:0000313" key="20">
    <source>
        <dbReference type="EMBL" id="QLJ53325.1"/>
    </source>
</evidence>
<evidence type="ECO:0000256" key="8">
    <source>
        <dbReference type="ARBA" id="ARBA00022679"/>
    </source>
</evidence>
<dbReference type="PANTHER" id="PTHR10571:SF0">
    <property type="entry name" value="UDP-N-ACETYLGLUCOSAMINE--DOLICHYL-PHOSPHATE N-ACETYLGLUCOSAMINEPHOSPHOTRANSFERASE"/>
    <property type="match status" value="1"/>
</dbReference>
<feature type="transmembrane region" description="Helical" evidence="19">
    <location>
        <begin position="48"/>
        <end position="68"/>
    </location>
</feature>
<dbReference type="EMBL" id="CP058998">
    <property type="protein sequence ID" value="QLJ53325.1"/>
    <property type="molecule type" value="Genomic_DNA"/>
</dbReference>
<dbReference type="CDD" id="cd06856">
    <property type="entry name" value="GT_GPT_archaea"/>
    <property type="match status" value="1"/>
</dbReference>
<comment type="pathway">
    <text evidence="3">Protein modification; protein glycosylation.</text>
</comment>
<dbReference type="GO" id="GO:0046872">
    <property type="term" value="F:metal ion binding"/>
    <property type="evidence" value="ECO:0007669"/>
    <property type="project" value="UniProtKB-KW"/>
</dbReference>
<evidence type="ECO:0000256" key="5">
    <source>
        <dbReference type="ARBA" id="ARBA00013225"/>
    </source>
</evidence>
<proteinExistence type="inferred from homology"/>
<keyword evidence="10" id="KW-0479">Metal-binding</keyword>
<name>A0A7D5XCW3_FERL1</name>
<evidence type="ECO:0000256" key="12">
    <source>
        <dbReference type="ARBA" id="ARBA00022842"/>
    </source>
</evidence>
<feature type="transmembrane region" description="Helical" evidence="19">
    <location>
        <begin position="109"/>
        <end position="126"/>
    </location>
</feature>
<protein>
    <recommendedName>
        <fullName evidence="6">UDP-N-acetylglucosamine--dolichyl-phosphate N-acetylglucosaminephosphotransferase</fullName>
        <ecNumber evidence="5">2.7.8.15</ecNumber>
    </recommendedName>
    <alternativeName>
        <fullName evidence="15">GlcNAc-1-P transferase</fullName>
    </alternativeName>
    <alternativeName>
        <fullName evidence="16">N-acetylglucosamine-1-phosphate transferase</fullName>
    </alternativeName>
</protein>
<dbReference type="Proteomes" id="UP000510821">
    <property type="component" value="Chromosome"/>
</dbReference>
<dbReference type="PANTHER" id="PTHR10571">
    <property type="entry name" value="UDP-N-ACETYLGLUCOSAMINE--DOLICHYL-PHOSPHATE N-ACETYLGLUCOSAMINEPHOSPHOTRANSFERASE"/>
    <property type="match status" value="1"/>
</dbReference>
<comment type="similarity">
    <text evidence="4">Belongs to the glycosyltransferase 4 family.</text>
</comment>
<comment type="function">
    <text evidence="17">UDP-N-acetylglucosamine--dolichyl-phosphate N-acetylglucosaminephosphotransferase that operates in the biosynthetic pathway of dolichol-linked oligosaccharides, the glycan precursors employed in protein asparagine (N)-glycosylation. The assembly of dolichol-linked oligosaccharides begins on the cytosolic side of the endoplasmic reticulum membrane and finishes in its lumen. The sequential addition of sugars to dolichol pyrophosphate produces dolichol-linked oligosaccharides containing fourteen sugars, including two GlcNAcs, nine mannoses and three glucoses. Once assembled, the oligosaccharide is transferred from the lipid to nascent proteins by oligosaccharyltransferases. Catalyzes the initial step of dolichol-linked oligosaccharide biosynthesis, transfering GlcNAc-1-P from cytosolic UDP-GlcNAc onto the carrier lipid dolichyl phosphate (P-dolichol), yielding GlcNAc-P-P-dolichol embedded in the cytoplasmic leaflet of the endoplasmic reticulum membrane.</text>
</comment>
<evidence type="ECO:0000256" key="11">
    <source>
        <dbReference type="ARBA" id="ARBA00022824"/>
    </source>
</evidence>
<evidence type="ECO:0000256" key="13">
    <source>
        <dbReference type="ARBA" id="ARBA00022989"/>
    </source>
</evidence>
<keyword evidence="7" id="KW-0328">Glycosyltransferase</keyword>
<evidence type="ECO:0000256" key="6">
    <source>
        <dbReference type="ARBA" id="ARBA00017659"/>
    </source>
</evidence>
<evidence type="ECO:0000256" key="9">
    <source>
        <dbReference type="ARBA" id="ARBA00022692"/>
    </source>
</evidence>
<feature type="transmembrane region" description="Helical" evidence="19">
    <location>
        <begin position="212"/>
        <end position="230"/>
    </location>
</feature>
<feature type="transmembrane region" description="Helical" evidence="19">
    <location>
        <begin position="80"/>
        <end position="97"/>
    </location>
</feature>
<sequence>MNIPFFAACAIIFLISFLLVYLVTPRAARKMKERGLTARDVNKADRPLIPNLGGIVMLMGFSIALLLSLQLHSKDINHEYMLAAVCSITLIAVMGLLDDILGLSDKYRVILPLFAAIPLMVTKAGVTTMNLVFFTVNFDLGVYAVPLLGVVNINLYSLLLIPIGVIACSNLVNLLAGFNGLEAGAGTIISASIFIASIVLMFMGLHTTEASFLMIALFGVCLAFLFFNWYPARIFPGNVATYMIGAAIVAAVVTGNMERIGVIALTPQIIEFFLKARSKFAAENFGRLGKGDRLYYRGKIHSLTHLLMKTIHPTEKQLVLILLLFQAVFGALAVWSIYW</sequence>
<organism evidence="20 21">
    <name type="scientific">Fermentimicrarchaeum limneticum</name>
    <dbReference type="NCBI Taxonomy" id="2795018"/>
    <lineage>
        <taxon>Archaea</taxon>
        <taxon>Candidatus Micrarchaeota</taxon>
        <taxon>Candidatus Fermentimicrarchaeales</taxon>
        <taxon>Candidatus Fermentimicrarchaeaceae</taxon>
        <taxon>Candidatus Fermentimicrarchaeum</taxon>
    </lineage>
</organism>
<dbReference type="GO" id="GO:0016757">
    <property type="term" value="F:glycosyltransferase activity"/>
    <property type="evidence" value="ECO:0007669"/>
    <property type="project" value="UniProtKB-KW"/>
</dbReference>
<evidence type="ECO:0000256" key="1">
    <source>
        <dbReference type="ARBA" id="ARBA00001946"/>
    </source>
</evidence>
<dbReference type="Pfam" id="PF00953">
    <property type="entry name" value="Glycos_transf_4"/>
    <property type="match status" value="1"/>
</dbReference>
<keyword evidence="8 20" id="KW-0808">Transferase</keyword>
<evidence type="ECO:0000256" key="17">
    <source>
        <dbReference type="ARBA" id="ARBA00044717"/>
    </source>
</evidence>
<evidence type="ECO:0000256" key="4">
    <source>
        <dbReference type="ARBA" id="ARBA00009317"/>
    </source>
</evidence>
<keyword evidence="14 19" id="KW-0472">Membrane</keyword>
<dbReference type="InterPro" id="IPR033895">
    <property type="entry name" value="GPT"/>
</dbReference>
<evidence type="ECO:0000256" key="3">
    <source>
        <dbReference type="ARBA" id="ARBA00004922"/>
    </source>
</evidence>
<dbReference type="GO" id="GO:0003975">
    <property type="term" value="F:UDP-N-acetylglucosamine-dolichyl-phosphate N-acetylglucosaminephosphotransferase activity"/>
    <property type="evidence" value="ECO:0007669"/>
    <property type="project" value="UniProtKB-EC"/>
</dbReference>
<evidence type="ECO:0000256" key="16">
    <source>
        <dbReference type="ARBA" id="ARBA00033238"/>
    </source>
</evidence>
<evidence type="ECO:0000313" key="21">
    <source>
        <dbReference type="Proteomes" id="UP000510821"/>
    </source>
</evidence>
<evidence type="ECO:0000256" key="19">
    <source>
        <dbReference type="SAM" id="Phobius"/>
    </source>
</evidence>
<evidence type="ECO:0000256" key="7">
    <source>
        <dbReference type="ARBA" id="ARBA00022676"/>
    </source>
</evidence>
<evidence type="ECO:0000256" key="18">
    <source>
        <dbReference type="ARBA" id="ARBA00045078"/>
    </source>
</evidence>
<dbReference type="EC" id="2.7.8.15" evidence="5"/>
<feature type="transmembrane region" description="Helical" evidence="19">
    <location>
        <begin position="184"/>
        <end position="205"/>
    </location>
</feature>
<dbReference type="GO" id="GO:0006488">
    <property type="term" value="P:dolichol-linked oligosaccharide biosynthetic process"/>
    <property type="evidence" value="ECO:0007669"/>
    <property type="project" value="InterPro"/>
</dbReference>
<keyword evidence="11" id="KW-0256">Endoplasmic reticulum</keyword>
<accession>A0A7D5XCW3</accession>
<keyword evidence="9 19" id="KW-0812">Transmembrane</keyword>
<comment type="cofactor">
    <cofactor evidence="1">
        <name>Mg(2+)</name>
        <dbReference type="ChEBI" id="CHEBI:18420"/>
    </cofactor>
</comment>
<dbReference type="InterPro" id="IPR000715">
    <property type="entry name" value="Glycosyl_transferase_4"/>
</dbReference>
<dbReference type="GO" id="GO:0016020">
    <property type="term" value="C:membrane"/>
    <property type="evidence" value="ECO:0007669"/>
    <property type="project" value="InterPro"/>
</dbReference>
<comment type="subcellular location">
    <subcellularLocation>
        <location evidence="2">Endoplasmic reticulum membrane</location>
        <topology evidence="2">Multi-pass membrane protein</topology>
    </subcellularLocation>
</comment>
<gene>
    <name evidence="20" type="ORF">Sv326_1150</name>
</gene>
<feature type="transmembrane region" description="Helical" evidence="19">
    <location>
        <begin position="242"/>
        <end position="265"/>
    </location>
</feature>